<sequence length="584" mass="67816">MEDSTEQYIQISQNPGNENSNNSCKISNEILATAQRKKECEDYAMKIVMFLLDGKLQPEVFLKCLKYINQEYYQDVVEERALSKLCGYPTCGKKIPEMPKQKYFISTKVNKVYDISERKNYCSNFCYQGSLFVKDQIDSSPLWLRNHKEIADCKLMSATLVCTPGKEIDNGLVKLAPDPPEFTSIIQFTQLSLDEVEKTEKASKDSKCNRKFRKTQKLPSLNVIKENTLDTSGSESKKTDYEIEECDDEFDKDKLQDETAQSKFIDFKEKLTNKGCSKTSKILSKEEKLKDLIAKLKVTNESKTKLIDPAPMKIDNKKHELVDNKNITLQQKPNVKSKEDSVLTNSENISSSVNKELLNNIRNCFEEWITLDSFIYLYGEEKIKEILSENKMEQYFDKLNVSNLQVPQQLKYMNICRRLHMQELAEERFHNDTIGYTLKPLPNFKELKEEVQELDLKVKSFYKGMLYEQADANFPTKPVKENQNKSEELTAIPVVDASAQNVLRRKVFLTSINKSYEIFCYLWENNEIIKFYFRVKQLISELRLDENHILSCVQDLIKTFKLQAHNCVFKPNVCAPIALILIKM</sequence>
<reference evidence="1" key="1">
    <citation type="submission" date="2022-04" db="EMBL/GenBank/DDBJ databases">
        <title>Chromosome-scale genome assembly of Holotrichia oblita Faldermann.</title>
        <authorList>
            <person name="Rongchong L."/>
        </authorList>
    </citation>
    <scope>NUCLEOTIDE SEQUENCE</scope>
    <source>
        <strain evidence="1">81SQS9</strain>
    </source>
</reference>
<evidence type="ECO:0000313" key="1">
    <source>
        <dbReference type="EMBL" id="KAI4470335.1"/>
    </source>
</evidence>
<proteinExistence type="predicted"/>
<protein>
    <submittedName>
        <fullName evidence="1">Uncharacterized protein</fullName>
    </submittedName>
</protein>
<organism evidence="1 2">
    <name type="scientific">Holotrichia oblita</name>
    <name type="common">Chafer beetle</name>
    <dbReference type="NCBI Taxonomy" id="644536"/>
    <lineage>
        <taxon>Eukaryota</taxon>
        <taxon>Metazoa</taxon>
        <taxon>Ecdysozoa</taxon>
        <taxon>Arthropoda</taxon>
        <taxon>Hexapoda</taxon>
        <taxon>Insecta</taxon>
        <taxon>Pterygota</taxon>
        <taxon>Neoptera</taxon>
        <taxon>Endopterygota</taxon>
        <taxon>Coleoptera</taxon>
        <taxon>Polyphaga</taxon>
        <taxon>Scarabaeiformia</taxon>
        <taxon>Scarabaeidae</taxon>
        <taxon>Melolonthinae</taxon>
        <taxon>Holotrichia</taxon>
    </lineage>
</organism>
<dbReference type="Proteomes" id="UP001056778">
    <property type="component" value="Chromosome 1"/>
</dbReference>
<keyword evidence="2" id="KW-1185">Reference proteome</keyword>
<evidence type="ECO:0000313" key="2">
    <source>
        <dbReference type="Proteomes" id="UP001056778"/>
    </source>
</evidence>
<name>A0ACB9TUM0_HOLOL</name>
<accession>A0ACB9TUM0</accession>
<dbReference type="EMBL" id="CM043015">
    <property type="protein sequence ID" value="KAI4470335.1"/>
    <property type="molecule type" value="Genomic_DNA"/>
</dbReference>
<gene>
    <name evidence="1" type="ORF">MML48_1g18791</name>
</gene>
<comment type="caution">
    <text evidence="1">The sequence shown here is derived from an EMBL/GenBank/DDBJ whole genome shotgun (WGS) entry which is preliminary data.</text>
</comment>